<keyword evidence="1" id="KW-0808">Transferase</keyword>
<dbReference type="PANTHER" id="PTHR36112">
    <property type="entry name" value="RIBOSOMAL RNA SMALL SUBUNIT METHYLTRANSFERASE J"/>
    <property type="match status" value="1"/>
</dbReference>
<proteinExistence type="predicted"/>
<dbReference type="Pfam" id="PF04445">
    <property type="entry name" value="SAM_MT"/>
    <property type="match status" value="1"/>
</dbReference>
<keyword evidence="3" id="KW-1185">Reference proteome</keyword>
<dbReference type="EC" id="2.1.1.242" evidence="1"/>
<dbReference type="InterPro" id="IPR007536">
    <property type="entry name" value="16SrRNA_methylTrfase_J"/>
</dbReference>
<reference evidence="1" key="1">
    <citation type="submission" date="2015-09" db="EMBL/GenBank/DDBJ databases">
        <title>Draft Genome Sequences of Two Novel Amoeba-resistant Intranuclear Bacteria, Candidatus Berkiella cookevillensis and Candidatus Berkiella aquae.</title>
        <authorList>
            <person name="Mehari Y.T."/>
            <person name="Arivett B.A."/>
            <person name="Farone A.L."/>
            <person name="Gunderson J.H."/>
            <person name="Farone M.B."/>
        </authorList>
    </citation>
    <scope>NUCLEOTIDE SEQUENCE [LARGE SCALE GENOMIC DNA]</scope>
    <source>
        <strain evidence="1">CC99</strain>
    </source>
</reference>
<dbReference type="AlphaFoldDB" id="A0A0Q9YEE0"/>
<dbReference type="InterPro" id="IPR029063">
    <property type="entry name" value="SAM-dependent_MTases_sf"/>
</dbReference>
<reference evidence="2" key="3">
    <citation type="submission" date="2021-06" db="EMBL/GenBank/DDBJ databases">
        <title>Genomic Description and Analysis of Intracellular Bacteria, Candidatus Berkiella cookevillensis and Candidatus Berkiella aquae.</title>
        <authorList>
            <person name="Kidane D.T."/>
            <person name="Mehari Y.T."/>
            <person name="Rice F.C."/>
            <person name="Arivett B.A."/>
            <person name="Farone A.L."/>
            <person name="Berk S.G."/>
            <person name="Farone M.B."/>
        </authorList>
    </citation>
    <scope>NUCLEOTIDE SEQUENCE</scope>
    <source>
        <strain evidence="2">CC99</strain>
    </source>
</reference>
<dbReference type="RefSeq" id="WP_057624445.1">
    <property type="nucleotide sequence ID" value="NZ_LKHV02000001.1"/>
</dbReference>
<sequence length="204" mass="23270">MNSSTKFEWEKIFSSLYLDEKPTLNQRLTRANIPQELLIKAIGKGRYKTVLDTTAGLGRDALIMASVSEKIVLLERHPKIFQGLEQTLTQARNVESLQTLLQRIELIHICAIEFLTTYSGPDFEIIYCDPMFPKKTKSALPKKESQYLQSIIGADEDAETLIEIALSKAKNRVVVKRPLQSPVLIKKPTMQYKARAHRFDVYVC</sequence>
<evidence type="ECO:0000313" key="3">
    <source>
        <dbReference type="Proteomes" id="UP000051494"/>
    </source>
</evidence>
<dbReference type="Gene3D" id="3.40.50.150">
    <property type="entry name" value="Vaccinia Virus protein VP39"/>
    <property type="match status" value="1"/>
</dbReference>
<protein>
    <submittedName>
        <fullName evidence="2">Class I SAM-dependent methyltransferase</fullName>
    </submittedName>
    <submittedName>
        <fullName evidence="1">Ribosomal RNA small subunit methyltransferase J</fullName>
        <ecNumber evidence="1">2.1.1.242</ecNumber>
    </submittedName>
</protein>
<dbReference type="EMBL" id="LKHV02000001">
    <property type="protein sequence ID" value="MCS5707318.1"/>
    <property type="molecule type" value="Genomic_DNA"/>
</dbReference>
<dbReference type="Proteomes" id="UP000051494">
    <property type="component" value="Unassembled WGS sequence"/>
</dbReference>
<organism evidence="1">
    <name type="scientific">Candidatus Berkiella cookevillensis</name>
    <dbReference type="NCBI Taxonomy" id="437022"/>
    <lineage>
        <taxon>Bacteria</taxon>
        <taxon>Pseudomonadati</taxon>
        <taxon>Pseudomonadota</taxon>
        <taxon>Gammaproteobacteria</taxon>
        <taxon>Candidatus Berkiellales</taxon>
        <taxon>Candidatus Berkiellaceae</taxon>
        <taxon>Candidatus Berkiella</taxon>
    </lineage>
</organism>
<reference evidence="2" key="2">
    <citation type="journal article" date="2016" name="Genome Announc.">
        <title>Draft Genome Sequences of Two Novel Amoeba-Resistant Intranuclear Bacteria, 'Candidatus Berkiella cookevillensis' and 'Candidatus Berkiella aquae'.</title>
        <authorList>
            <person name="Mehari Y.T."/>
            <person name="Arivett B.A."/>
            <person name="Farone A.L."/>
            <person name="Gunderson J.H."/>
            <person name="Farone M.B."/>
        </authorList>
    </citation>
    <scope>NUCLEOTIDE SEQUENCE</scope>
    <source>
        <strain evidence="2">CC99</strain>
    </source>
</reference>
<dbReference type="OrthoDB" id="3191794at2"/>
<dbReference type="SUPFAM" id="SSF53335">
    <property type="entry name" value="S-adenosyl-L-methionine-dependent methyltransferases"/>
    <property type="match status" value="1"/>
</dbReference>
<dbReference type="GO" id="GO:0008990">
    <property type="term" value="F:rRNA (guanine-N2-)-methyltransferase activity"/>
    <property type="evidence" value="ECO:0007669"/>
    <property type="project" value="InterPro"/>
</dbReference>
<evidence type="ECO:0000313" key="2">
    <source>
        <dbReference type="EMBL" id="MCS5707318.1"/>
    </source>
</evidence>
<dbReference type="EMBL" id="LKHV01000005">
    <property type="protein sequence ID" value="KRG18860.1"/>
    <property type="molecule type" value="Genomic_DNA"/>
</dbReference>
<keyword evidence="1" id="KW-0489">Methyltransferase</keyword>
<evidence type="ECO:0000313" key="1">
    <source>
        <dbReference type="EMBL" id="KRG18860.1"/>
    </source>
</evidence>
<dbReference type="PANTHER" id="PTHR36112:SF1">
    <property type="entry name" value="RIBOSOMAL RNA SMALL SUBUNIT METHYLTRANSFERASE J"/>
    <property type="match status" value="1"/>
</dbReference>
<name>A0A0Q9YEE0_9GAMM</name>
<gene>
    <name evidence="1" type="primary">rsmJ</name>
    <name evidence="2" type="ORF">CC99x_000210</name>
    <name evidence="1" type="ORF">CC99x_01341</name>
</gene>
<comment type="caution">
    <text evidence="1">The sequence shown here is derived from an EMBL/GenBank/DDBJ whole genome shotgun (WGS) entry which is preliminary data.</text>
</comment>
<dbReference type="STRING" id="437022.CC99x_01341"/>
<accession>A0A0Q9YEE0</accession>